<evidence type="ECO:0000256" key="2">
    <source>
        <dbReference type="SAM" id="Phobius"/>
    </source>
</evidence>
<organism evidence="3 4">
    <name type="scientific">Hypsibius exemplaris</name>
    <name type="common">Freshwater tardigrade</name>
    <dbReference type="NCBI Taxonomy" id="2072580"/>
    <lineage>
        <taxon>Eukaryota</taxon>
        <taxon>Metazoa</taxon>
        <taxon>Ecdysozoa</taxon>
        <taxon>Tardigrada</taxon>
        <taxon>Eutardigrada</taxon>
        <taxon>Parachela</taxon>
        <taxon>Hypsibioidea</taxon>
        <taxon>Hypsibiidae</taxon>
        <taxon>Hypsibius</taxon>
    </lineage>
</organism>
<feature type="transmembrane region" description="Helical" evidence="2">
    <location>
        <begin position="12"/>
        <end position="30"/>
    </location>
</feature>
<feature type="region of interest" description="Disordered" evidence="1">
    <location>
        <begin position="227"/>
        <end position="252"/>
    </location>
</feature>
<evidence type="ECO:0000313" key="4">
    <source>
        <dbReference type="Proteomes" id="UP000192578"/>
    </source>
</evidence>
<feature type="transmembrane region" description="Helical" evidence="2">
    <location>
        <begin position="78"/>
        <end position="97"/>
    </location>
</feature>
<protein>
    <submittedName>
        <fullName evidence="3">Uncharacterized protein</fullName>
    </submittedName>
</protein>
<keyword evidence="2" id="KW-0472">Membrane</keyword>
<accession>A0A1W0WN75</accession>
<keyword evidence="2" id="KW-0812">Transmembrane</keyword>
<dbReference type="AlphaFoldDB" id="A0A1W0WN75"/>
<feature type="transmembrane region" description="Helical" evidence="2">
    <location>
        <begin position="285"/>
        <end position="309"/>
    </location>
</feature>
<feature type="compositionally biased region" description="Polar residues" evidence="1">
    <location>
        <begin position="232"/>
        <end position="244"/>
    </location>
</feature>
<proteinExistence type="predicted"/>
<comment type="caution">
    <text evidence="3">The sequence shown here is derived from an EMBL/GenBank/DDBJ whole genome shotgun (WGS) entry which is preliminary data.</text>
</comment>
<evidence type="ECO:0000256" key="1">
    <source>
        <dbReference type="SAM" id="MobiDB-lite"/>
    </source>
</evidence>
<feature type="transmembrane region" description="Helical" evidence="2">
    <location>
        <begin position="103"/>
        <end position="121"/>
    </location>
</feature>
<gene>
    <name evidence="3" type="ORF">BV898_09178</name>
</gene>
<keyword evidence="2" id="KW-1133">Transmembrane helix</keyword>
<dbReference type="EMBL" id="MTYJ01000071">
    <property type="protein sequence ID" value="OQV16666.1"/>
    <property type="molecule type" value="Genomic_DNA"/>
</dbReference>
<name>A0A1W0WN75_HYPEX</name>
<feature type="region of interest" description="Disordered" evidence="1">
    <location>
        <begin position="139"/>
        <end position="159"/>
    </location>
</feature>
<keyword evidence="4" id="KW-1185">Reference proteome</keyword>
<sequence length="343" mass="37241">MALSAPKRSTSIILSSLNCTVAVISLLLHTEPLLPDIARPIFRQFFLSTSAIWWLSAAGSLLGLAELLTVLGSTGSRLFWSALLMTGGWGMLLKTVGSGVDHLIVSGLLSALSLSSLMLSLQVHSATEVEQINRELPVDVEPQPPRTPSKPIVNPGFNVKFPTKSPRRHTLALDSTARRDFIRNDFPESQSELPVLSRRLRHAGLKDHSTAISVIPAISKGLPALTEDVKDTGNSPTIPSTTLPTARPHRSRVSQGFTMPGHLIASAIHGNHHHHQKPMRWTERIARLLAGLLLGSCMLVAVAGCIVLLDGFYHVPIVEDVARVFRGNAASLRQTFLTLIDFD</sequence>
<reference evidence="4" key="1">
    <citation type="submission" date="2017-01" db="EMBL/GenBank/DDBJ databases">
        <title>Comparative genomics of anhydrobiosis in the tardigrade Hypsibius dujardini.</title>
        <authorList>
            <person name="Yoshida Y."/>
            <person name="Koutsovoulos G."/>
            <person name="Laetsch D."/>
            <person name="Stevens L."/>
            <person name="Kumar S."/>
            <person name="Horikawa D."/>
            <person name="Ishino K."/>
            <person name="Komine S."/>
            <person name="Tomita M."/>
            <person name="Blaxter M."/>
            <person name="Arakawa K."/>
        </authorList>
    </citation>
    <scope>NUCLEOTIDE SEQUENCE [LARGE SCALE GENOMIC DNA]</scope>
    <source>
        <strain evidence="4">Z151</strain>
    </source>
</reference>
<evidence type="ECO:0000313" key="3">
    <source>
        <dbReference type="EMBL" id="OQV16666.1"/>
    </source>
</evidence>
<dbReference type="Proteomes" id="UP000192578">
    <property type="component" value="Unassembled WGS sequence"/>
</dbReference>
<feature type="transmembrane region" description="Helical" evidence="2">
    <location>
        <begin position="50"/>
        <end position="71"/>
    </location>
</feature>